<sequence>MNTGANHPATGPDAPSGPHAEARSSIQAVGPHFVIVSAGGPGEALSTALTALPAVPGALVVLAAAHDAPDVLYDGLGRLSAIAAGRGASALILAASGLAAPIGDRRPAAQVAEAAGLPVIAPDGMVWIEPDGTLRVAGVAEADPASWWRCDPTGPPRRLGPAWPPASAGPAVVPLAGGRWLAADGVPSGAVTDLASAPDGTHLLVVGTPEHPVLTVADLAAALVPGAEEPPGPAVPLDGQAVCLAAPWASPAELTRMGAGLSDLLRTDVRLAVGLPTRTTGGHTCRFLDASGQWPTWEPWLRELTASWRLRQVLPSGWRAWAEPPPGDVGPGVLRVLAGWELEAVPAGLWLRPAKTPAGDSRLHPPDLRRPVLIVGARDRSVPEAVWRELPGVLADLPEAERAHLALVGAFRADPRSEAAARAFAETHALEWAGLDLPAAVPETRAPAVPAPVGQPAAGLDAAASPTVRTESGDGVPDPTLRPARVLRSGVAASEEFQGSTPGDRAAFRALAGEHFLRYASRVDQAIARLPGLRAASGDDRTDLVAVLLYQADVGEPMSRAELVAAARRGDGGPAGAVLACLGSGLRRLPCHRGPVLLGAALERTAFAVYEPGAVVTEPAPVAAITAADADLAAPVEIAVWSSTGRRPAVFAGPGDEPQVVFPPGTRFVLLDTPGPRVLLREMSGAEPDRAQDRKARDRLLAWLERRDATSPEGWRAVGRPGRFHVAPGVPADAEPTG</sequence>
<gene>
    <name evidence="2" type="ORF">Airi01_020630</name>
</gene>
<name>A0A9W6RDH8_9ACTN</name>
<accession>A0A9W6RDH8</accession>
<reference evidence="2" key="1">
    <citation type="submission" date="2023-03" db="EMBL/GenBank/DDBJ databases">
        <title>Actinoallomurus iriomotensis NBRC 103681.</title>
        <authorList>
            <person name="Ichikawa N."/>
            <person name="Sato H."/>
            <person name="Tonouchi N."/>
        </authorList>
    </citation>
    <scope>NUCLEOTIDE SEQUENCE</scope>
    <source>
        <strain evidence="2">NBRC 103681</strain>
    </source>
</reference>
<evidence type="ECO:0000313" key="2">
    <source>
        <dbReference type="EMBL" id="GLY73796.1"/>
    </source>
</evidence>
<comment type="caution">
    <text evidence="2">The sequence shown here is derived from an EMBL/GenBank/DDBJ whole genome shotgun (WGS) entry which is preliminary data.</text>
</comment>
<feature type="region of interest" description="Disordered" evidence="1">
    <location>
        <begin position="1"/>
        <end position="23"/>
    </location>
</feature>
<evidence type="ECO:0000313" key="3">
    <source>
        <dbReference type="Proteomes" id="UP001165135"/>
    </source>
</evidence>
<dbReference type="AlphaFoldDB" id="A0A9W6RDH8"/>
<dbReference type="Proteomes" id="UP001165135">
    <property type="component" value="Unassembled WGS sequence"/>
</dbReference>
<proteinExistence type="predicted"/>
<dbReference type="Gene3D" id="3.90.176.10">
    <property type="entry name" value="Toxin ADP-ribosyltransferase, Chain A, domain 1"/>
    <property type="match status" value="1"/>
</dbReference>
<organism evidence="2 3">
    <name type="scientific">Actinoallomurus iriomotensis</name>
    <dbReference type="NCBI Taxonomy" id="478107"/>
    <lineage>
        <taxon>Bacteria</taxon>
        <taxon>Bacillati</taxon>
        <taxon>Actinomycetota</taxon>
        <taxon>Actinomycetes</taxon>
        <taxon>Streptosporangiales</taxon>
        <taxon>Thermomonosporaceae</taxon>
        <taxon>Actinoallomurus</taxon>
    </lineage>
</organism>
<feature type="region of interest" description="Disordered" evidence="1">
    <location>
        <begin position="713"/>
        <end position="738"/>
    </location>
</feature>
<evidence type="ECO:0000256" key="1">
    <source>
        <dbReference type="SAM" id="MobiDB-lite"/>
    </source>
</evidence>
<dbReference type="EMBL" id="BSTJ01000002">
    <property type="protein sequence ID" value="GLY73796.1"/>
    <property type="molecule type" value="Genomic_DNA"/>
</dbReference>
<protein>
    <submittedName>
        <fullName evidence="2">Uncharacterized protein</fullName>
    </submittedName>
</protein>